<dbReference type="GO" id="GO:0045329">
    <property type="term" value="P:carnitine biosynthetic process"/>
    <property type="evidence" value="ECO:0007669"/>
    <property type="project" value="UniProtKB-KW"/>
</dbReference>
<evidence type="ECO:0000256" key="5">
    <source>
        <dbReference type="ARBA" id="ARBA00022723"/>
    </source>
</evidence>
<accession>A0AAD8G0F9</accession>
<keyword evidence="6" id="KW-0124">Carnitine biosynthesis</keyword>
<dbReference type="PANTHER" id="PTHR10696">
    <property type="entry name" value="GAMMA-BUTYROBETAINE HYDROXYLASE-RELATED"/>
    <property type="match status" value="1"/>
</dbReference>
<evidence type="ECO:0000256" key="6">
    <source>
        <dbReference type="ARBA" id="ARBA00022873"/>
    </source>
</evidence>
<dbReference type="InterPro" id="IPR010376">
    <property type="entry name" value="GBBH-like_N"/>
</dbReference>
<evidence type="ECO:0000256" key="4">
    <source>
        <dbReference type="ARBA" id="ARBA00008654"/>
    </source>
</evidence>
<comment type="caution">
    <text evidence="12">The sequence shown here is derived from an EMBL/GenBank/DDBJ whole genome shotgun (WGS) entry which is preliminary data.</text>
</comment>
<dbReference type="InterPro" id="IPR050411">
    <property type="entry name" value="AlphaKG_dependent_hydroxylases"/>
</dbReference>
<dbReference type="GO" id="GO:0046872">
    <property type="term" value="F:metal ion binding"/>
    <property type="evidence" value="ECO:0007669"/>
    <property type="project" value="UniProtKB-KW"/>
</dbReference>
<evidence type="ECO:0000259" key="10">
    <source>
        <dbReference type="Pfam" id="PF02668"/>
    </source>
</evidence>
<dbReference type="Pfam" id="PF06155">
    <property type="entry name" value="GBBH-like_N"/>
    <property type="match status" value="1"/>
</dbReference>
<feature type="domain" description="TauD/TfdA-like" evidence="10">
    <location>
        <begin position="174"/>
        <end position="251"/>
    </location>
</feature>
<keyword evidence="5" id="KW-0479">Metal-binding</keyword>
<dbReference type="Gene3D" id="3.60.130.10">
    <property type="entry name" value="Clavaminate synthase-like"/>
    <property type="match status" value="1"/>
</dbReference>
<dbReference type="GO" id="GO:0008336">
    <property type="term" value="F:gamma-butyrobetaine dioxygenase activity"/>
    <property type="evidence" value="ECO:0007669"/>
    <property type="project" value="TreeGrafter"/>
</dbReference>
<evidence type="ECO:0000256" key="3">
    <source>
        <dbReference type="ARBA" id="ARBA00005022"/>
    </source>
</evidence>
<evidence type="ECO:0000313" key="12">
    <source>
        <dbReference type="EMBL" id="KAK1159724.1"/>
    </source>
</evidence>
<evidence type="ECO:0000256" key="7">
    <source>
        <dbReference type="ARBA" id="ARBA00022964"/>
    </source>
</evidence>
<comment type="cofactor">
    <cofactor evidence="1">
        <name>Fe(2+)</name>
        <dbReference type="ChEBI" id="CHEBI:29033"/>
    </cofactor>
</comment>
<dbReference type="InterPro" id="IPR038492">
    <property type="entry name" value="GBBH-like_N_sf"/>
</dbReference>
<comment type="cofactor">
    <cofactor evidence="2">
        <name>L-ascorbate</name>
        <dbReference type="ChEBI" id="CHEBI:38290"/>
    </cofactor>
</comment>
<evidence type="ECO:0000256" key="1">
    <source>
        <dbReference type="ARBA" id="ARBA00001954"/>
    </source>
</evidence>
<name>A0AAD8G0F9_ACIOX</name>
<proteinExistence type="inferred from homology"/>
<organism evidence="12 13">
    <name type="scientific">Acipenser oxyrinchus oxyrinchus</name>
    <dbReference type="NCBI Taxonomy" id="40147"/>
    <lineage>
        <taxon>Eukaryota</taxon>
        <taxon>Metazoa</taxon>
        <taxon>Chordata</taxon>
        <taxon>Craniata</taxon>
        <taxon>Vertebrata</taxon>
        <taxon>Euteleostomi</taxon>
        <taxon>Actinopterygii</taxon>
        <taxon>Chondrostei</taxon>
        <taxon>Acipenseriformes</taxon>
        <taxon>Acipenseridae</taxon>
        <taxon>Acipenser</taxon>
    </lineage>
</organism>
<sequence>MDGVTPAIRQVQALDAERYVSIQWEDGTWSLYPYVWLWDNCQWAHCFLHLAKARRLLLADLDVTTAMERVTLTEPTKVSVVWPDQHTSEFDAEWLKKRCFSQSARQQQQEELFLNGRNLSLKFKMSKVSYIACRWTACSALARALHKKGFVLLLTNLVSYIDCFHFVLFLLHTWQVQDKADANNVAYTSEKLSLHSDYPALHNPPGVQFLHCIKQAAKGGEIEIVDGFHTANQLRKENPEAFQLLSSPKTTVTTKCSPRTQSLSTHFSVYPLLMFHIHVFALIY</sequence>
<dbReference type="Pfam" id="PF02668">
    <property type="entry name" value="TauD"/>
    <property type="match status" value="1"/>
</dbReference>
<protein>
    <submittedName>
        <fullName evidence="12">Gamma-butyrobetaine dioxygenase</fullName>
    </submittedName>
</protein>
<evidence type="ECO:0000259" key="11">
    <source>
        <dbReference type="Pfam" id="PF06155"/>
    </source>
</evidence>
<evidence type="ECO:0000256" key="9">
    <source>
        <dbReference type="ARBA" id="ARBA00023004"/>
    </source>
</evidence>
<dbReference type="FunFam" id="3.30.2020.30:FF:000002">
    <property type="entry name" value="Putative gamma-butyrobetaine dioxygenase"/>
    <property type="match status" value="1"/>
</dbReference>
<evidence type="ECO:0000256" key="2">
    <source>
        <dbReference type="ARBA" id="ARBA00001961"/>
    </source>
</evidence>
<dbReference type="Proteomes" id="UP001230051">
    <property type="component" value="Unassembled WGS sequence"/>
</dbReference>
<keyword evidence="13" id="KW-1185">Reference proteome</keyword>
<dbReference type="InterPro" id="IPR003819">
    <property type="entry name" value="TauD/TfdA-like"/>
</dbReference>
<comment type="pathway">
    <text evidence="3">Amine and polyamine biosynthesis; carnitine biosynthesis.</text>
</comment>
<feature type="non-terminal residue" evidence="12">
    <location>
        <position position="1"/>
    </location>
</feature>
<gene>
    <name evidence="12" type="primary">Bbox1</name>
    <name evidence="12" type="ORF">AOXY_G21112</name>
</gene>
<evidence type="ECO:0000313" key="13">
    <source>
        <dbReference type="Proteomes" id="UP001230051"/>
    </source>
</evidence>
<dbReference type="GO" id="GO:0005739">
    <property type="term" value="C:mitochondrion"/>
    <property type="evidence" value="ECO:0007669"/>
    <property type="project" value="TreeGrafter"/>
</dbReference>
<dbReference type="Gene3D" id="3.30.2020.30">
    <property type="match status" value="1"/>
</dbReference>
<keyword evidence="8" id="KW-0560">Oxidoreductase</keyword>
<feature type="domain" description="Gamma-butyrobetaine hydroxylase-like N-terminal" evidence="11">
    <location>
        <begin position="15"/>
        <end position="95"/>
    </location>
</feature>
<comment type="similarity">
    <text evidence="4">Belongs to the gamma-BBH/TMLD family.</text>
</comment>
<evidence type="ECO:0000256" key="8">
    <source>
        <dbReference type="ARBA" id="ARBA00023002"/>
    </source>
</evidence>
<dbReference type="InterPro" id="IPR042098">
    <property type="entry name" value="TauD-like_sf"/>
</dbReference>
<dbReference type="SUPFAM" id="SSF51197">
    <property type="entry name" value="Clavaminate synthase-like"/>
    <property type="match status" value="1"/>
</dbReference>
<dbReference type="PANTHER" id="PTHR10696:SF33">
    <property type="entry name" value="GAMMA-BUTYROBETAINE DIOXYGENASE"/>
    <property type="match status" value="1"/>
</dbReference>
<dbReference type="AlphaFoldDB" id="A0AAD8G0F9"/>
<reference evidence="12" key="1">
    <citation type="submission" date="2022-02" db="EMBL/GenBank/DDBJ databases">
        <title>Atlantic sturgeon de novo genome assembly.</title>
        <authorList>
            <person name="Stock M."/>
            <person name="Klopp C."/>
            <person name="Guiguen Y."/>
            <person name="Cabau C."/>
            <person name="Parinello H."/>
            <person name="Santidrian Yebra-Pimentel E."/>
            <person name="Kuhl H."/>
            <person name="Dirks R.P."/>
            <person name="Guessner J."/>
            <person name="Wuertz S."/>
            <person name="Du K."/>
            <person name="Schartl M."/>
        </authorList>
    </citation>
    <scope>NUCLEOTIDE SEQUENCE</scope>
    <source>
        <strain evidence="12">STURGEONOMICS-FGT-2020</strain>
        <tissue evidence="12">Whole blood</tissue>
    </source>
</reference>
<keyword evidence="9" id="KW-0408">Iron</keyword>
<dbReference type="EMBL" id="JAGXEW010000021">
    <property type="protein sequence ID" value="KAK1159724.1"/>
    <property type="molecule type" value="Genomic_DNA"/>
</dbReference>
<keyword evidence="7 12" id="KW-0223">Dioxygenase</keyword>